<evidence type="ECO:0000313" key="2">
    <source>
        <dbReference type="Proteomes" id="UP000529728"/>
    </source>
</evidence>
<evidence type="ECO:0000313" key="1">
    <source>
        <dbReference type="EMBL" id="NWR43507.1"/>
    </source>
</evidence>
<comment type="caution">
    <text evidence="1">The sequence shown here is derived from an EMBL/GenBank/DDBJ whole genome shotgun (WGS) entry which is preliminary data.</text>
</comment>
<dbReference type="GO" id="GO:0005929">
    <property type="term" value="C:cilium"/>
    <property type="evidence" value="ECO:0007669"/>
    <property type="project" value="TreeGrafter"/>
</dbReference>
<sequence length="62" mass="6892">RQGFINVECTIRFLKPAEAILILTSNTIDGTQGATLTFSLKSEVKNIEPLGMVKCKFPCYEL</sequence>
<proteinExistence type="predicted"/>
<reference evidence="1 2" key="1">
    <citation type="submission" date="2019-09" db="EMBL/GenBank/DDBJ databases">
        <title>Bird 10,000 Genomes (B10K) Project - Family phase.</title>
        <authorList>
            <person name="Zhang G."/>
        </authorList>
    </citation>
    <scope>NUCLEOTIDE SEQUENCE [LARGE SCALE GENOMIC DNA]</scope>
    <source>
        <strain evidence="1">B10K-DU-001-18</strain>
        <tissue evidence="1">Muscle</tissue>
    </source>
</reference>
<accession>A0A7K4X974</accession>
<keyword evidence="2" id="KW-1185">Reference proteome</keyword>
<name>A0A7K4X974_REGSA</name>
<protein>
    <submittedName>
        <fullName evidence="1">CFA47 protein</fullName>
    </submittedName>
</protein>
<feature type="non-terminal residue" evidence="1">
    <location>
        <position position="1"/>
    </location>
</feature>
<feature type="non-terminal residue" evidence="1">
    <location>
        <position position="62"/>
    </location>
</feature>
<dbReference type="PANTHER" id="PTHR45912:SF3">
    <property type="entry name" value="CILIA- AND FLAGELLA-ASSOCIATED PROTEIN 47"/>
    <property type="match status" value="1"/>
</dbReference>
<gene>
    <name evidence="1" type="primary">Cfap47_3</name>
    <name evidence="1" type="ORF">REGSAT_R09157</name>
</gene>
<organism evidence="1 2">
    <name type="scientific">Regulus satrapa</name>
    <name type="common">Golden-crowned kinglet</name>
    <dbReference type="NCBI Taxonomy" id="13245"/>
    <lineage>
        <taxon>Eukaryota</taxon>
        <taxon>Metazoa</taxon>
        <taxon>Chordata</taxon>
        <taxon>Craniata</taxon>
        <taxon>Vertebrata</taxon>
        <taxon>Euteleostomi</taxon>
        <taxon>Archelosauria</taxon>
        <taxon>Archosauria</taxon>
        <taxon>Dinosauria</taxon>
        <taxon>Saurischia</taxon>
        <taxon>Theropoda</taxon>
        <taxon>Coelurosauria</taxon>
        <taxon>Aves</taxon>
        <taxon>Neognathae</taxon>
        <taxon>Neoaves</taxon>
        <taxon>Telluraves</taxon>
        <taxon>Australaves</taxon>
        <taxon>Passeriformes</taxon>
        <taxon>Regulidae</taxon>
        <taxon>Regulus</taxon>
    </lineage>
</organism>
<dbReference type="PANTHER" id="PTHR45912">
    <property type="entry name" value="CILIA- AND FLAGELLA-ASSOCIATED PROTEIN 47"/>
    <property type="match status" value="1"/>
</dbReference>
<dbReference type="AlphaFoldDB" id="A0A7K4X974"/>
<dbReference type="EMBL" id="VWZN01004555">
    <property type="protein sequence ID" value="NWR43507.1"/>
    <property type="molecule type" value="Genomic_DNA"/>
</dbReference>
<dbReference type="OrthoDB" id="10060824at2759"/>
<dbReference type="Proteomes" id="UP000529728">
    <property type="component" value="Unassembled WGS sequence"/>
</dbReference>
<dbReference type="GO" id="GO:0007288">
    <property type="term" value="P:sperm axoneme assembly"/>
    <property type="evidence" value="ECO:0007669"/>
    <property type="project" value="TreeGrafter"/>
</dbReference>